<dbReference type="RefSeq" id="WP_382420953.1">
    <property type="nucleotide sequence ID" value="NZ_JBHSCW010000001.1"/>
</dbReference>
<evidence type="ECO:0000256" key="12">
    <source>
        <dbReference type="ARBA" id="ARBA00022801"/>
    </source>
</evidence>
<comment type="caution">
    <text evidence="18">The sequence shown here is derived from an EMBL/GenBank/DDBJ whole genome shotgun (WGS) entry which is preliminary data.</text>
</comment>
<evidence type="ECO:0000256" key="16">
    <source>
        <dbReference type="RuleBase" id="RU003515"/>
    </source>
</evidence>
<evidence type="ECO:0000256" key="2">
    <source>
        <dbReference type="ARBA" id="ARBA00001946"/>
    </source>
</evidence>
<evidence type="ECO:0000256" key="1">
    <source>
        <dbReference type="ARBA" id="ARBA00000077"/>
    </source>
</evidence>
<evidence type="ECO:0000256" key="8">
    <source>
        <dbReference type="ARBA" id="ARBA00022490"/>
    </source>
</evidence>
<keyword evidence="9 14" id="KW-0540">Nuclease</keyword>
<dbReference type="InterPro" id="IPR012337">
    <property type="entry name" value="RNaseH-like_sf"/>
</dbReference>
<evidence type="ECO:0000313" key="18">
    <source>
        <dbReference type="EMBL" id="MFC4350621.1"/>
    </source>
</evidence>
<comment type="function">
    <text evidence="3 14 16">Endonuclease that specifically degrades the RNA of RNA-DNA hybrids.</text>
</comment>
<keyword evidence="12 14" id="KW-0378">Hydrolase</keyword>
<name>A0ABV8UIE6_9PROT</name>
<reference evidence="19" key="1">
    <citation type="journal article" date="2019" name="Int. J. Syst. Evol. Microbiol.">
        <title>The Global Catalogue of Microorganisms (GCM) 10K type strain sequencing project: providing services to taxonomists for standard genome sequencing and annotation.</title>
        <authorList>
            <consortium name="The Broad Institute Genomics Platform"/>
            <consortium name="The Broad Institute Genome Sequencing Center for Infectious Disease"/>
            <person name="Wu L."/>
            <person name="Ma J."/>
        </authorList>
    </citation>
    <scope>NUCLEOTIDE SEQUENCE [LARGE SCALE GENOMIC DNA]</scope>
    <source>
        <strain evidence="19">CECT 8472</strain>
    </source>
</reference>
<keyword evidence="11 14" id="KW-0255">Endonuclease</keyword>
<protein>
    <recommendedName>
        <fullName evidence="7 14">Ribonuclease HII</fullName>
        <shortName evidence="14">RNase HII</shortName>
        <ecNumber evidence="6 14">3.1.26.4</ecNumber>
    </recommendedName>
</protein>
<dbReference type="PANTHER" id="PTHR10954">
    <property type="entry name" value="RIBONUCLEASE H2 SUBUNIT A"/>
    <property type="match status" value="1"/>
</dbReference>
<keyword evidence="19" id="KW-1185">Reference proteome</keyword>
<dbReference type="SUPFAM" id="SSF53098">
    <property type="entry name" value="Ribonuclease H-like"/>
    <property type="match status" value="1"/>
</dbReference>
<comment type="similarity">
    <text evidence="5 14 16">Belongs to the RNase HII family.</text>
</comment>
<dbReference type="Pfam" id="PF01351">
    <property type="entry name" value="RNase_HII"/>
    <property type="match status" value="1"/>
</dbReference>
<comment type="catalytic activity">
    <reaction evidence="1 14 15 16">
        <text>Endonucleolytic cleavage to 5'-phosphomonoester.</text>
        <dbReference type="EC" id="3.1.26.4"/>
    </reaction>
</comment>
<keyword evidence="13 14" id="KW-0464">Manganese</keyword>
<feature type="binding site" evidence="14 15">
    <location>
        <position position="117"/>
    </location>
    <ligand>
        <name>a divalent metal cation</name>
        <dbReference type="ChEBI" id="CHEBI:60240"/>
    </ligand>
</feature>
<evidence type="ECO:0000259" key="17">
    <source>
        <dbReference type="PROSITE" id="PS51975"/>
    </source>
</evidence>
<dbReference type="Gene3D" id="3.30.420.10">
    <property type="entry name" value="Ribonuclease H-like superfamily/Ribonuclease H"/>
    <property type="match status" value="1"/>
</dbReference>
<dbReference type="GO" id="GO:0004523">
    <property type="term" value="F:RNA-DNA hybrid ribonuclease activity"/>
    <property type="evidence" value="ECO:0007669"/>
    <property type="project" value="UniProtKB-EC"/>
</dbReference>
<dbReference type="EMBL" id="JBHSCW010000001">
    <property type="protein sequence ID" value="MFC4350621.1"/>
    <property type="molecule type" value="Genomic_DNA"/>
</dbReference>
<evidence type="ECO:0000256" key="7">
    <source>
        <dbReference type="ARBA" id="ARBA00019179"/>
    </source>
</evidence>
<dbReference type="InterPro" id="IPR022898">
    <property type="entry name" value="RNase_HII"/>
</dbReference>
<comment type="cofactor">
    <cofactor evidence="14 15">
        <name>Mn(2+)</name>
        <dbReference type="ChEBI" id="CHEBI:29035"/>
    </cofactor>
    <cofactor evidence="14 15">
        <name>Mg(2+)</name>
        <dbReference type="ChEBI" id="CHEBI:18420"/>
    </cofactor>
    <text evidence="14 15">Manganese or magnesium. Binds 1 divalent metal ion per monomer in the absence of substrate. May bind a second metal ion after substrate binding.</text>
</comment>
<accession>A0ABV8UIE6</accession>
<dbReference type="PANTHER" id="PTHR10954:SF18">
    <property type="entry name" value="RIBONUCLEASE HII"/>
    <property type="match status" value="1"/>
</dbReference>
<evidence type="ECO:0000256" key="3">
    <source>
        <dbReference type="ARBA" id="ARBA00004065"/>
    </source>
</evidence>
<dbReference type="InterPro" id="IPR024567">
    <property type="entry name" value="RNase_HII/HIII_dom"/>
</dbReference>
<evidence type="ECO:0000256" key="15">
    <source>
        <dbReference type="PROSITE-ProRule" id="PRU01319"/>
    </source>
</evidence>
<evidence type="ECO:0000313" key="19">
    <source>
        <dbReference type="Proteomes" id="UP001595799"/>
    </source>
</evidence>
<dbReference type="NCBIfam" id="NF000595">
    <property type="entry name" value="PRK00015.1-3"/>
    <property type="match status" value="1"/>
</dbReference>
<feature type="domain" description="RNase H type-2" evidence="17">
    <location>
        <begin position="16"/>
        <end position="208"/>
    </location>
</feature>
<dbReference type="CDD" id="cd07182">
    <property type="entry name" value="RNase_HII_bacteria_HII_like"/>
    <property type="match status" value="1"/>
</dbReference>
<evidence type="ECO:0000256" key="5">
    <source>
        <dbReference type="ARBA" id="ARBA00007383"/>
    </source>
</evidence>
<dbReference type="Proteomes" id="UP001595799">
    <property type="component" value="Unassembled WGS sequence"/>
</dbReference>
<evidence type="ECO:0000256" key="11">
    <source>
        <dbReference type="ARBA" id="ARBA00022759"/>
    </source>
</evidence>
<evidence type="ECO:0000256" key="9">
    <source>
        <dbReference type="ARBA" id="ARBA00022722"/>
    </source>
</evidence>
<evidence type="ECO:0000256" key="13">
    <source>
        <dbReference type="ARBA" id="ARBA00023211"/>
    </source>
</evidence>
<keyword evidence="8 14" id="KW-0963">Cytoplasm</keyword>
<keyword evidence="10 14" id="KW-0479">Metal-binding</keyword>
<sequence length="213" mass="22868">MPDYSLETELGARDDRIIVGLDEAGRGPWAGPVVAAAVCLSPDAAESPAFEHLNDSKKLTASRRTALCEAIRNSCGCGIGQASVEEIDKLNILQASMLAMERAVAELGVAPHAALVDGLHAPALPCPHRALPRADGLSLSVAAASVLAKVTRDRLMEELDESCPGYHWARNRGYGTAEHRRALERLGPSRYHRRSFRPIQELVSGLENKTVTG</sequence>
<evidence type="ECO:0000256" key="14">
    <source>
        <dbReference type="HAMAP-Rule" id="MF_00052"/>
    </source>
</evidence>
<comment type="cofactor">
    <cofactor evidence="2">
        <name>Mg(2+)</name>
        <dbReference type="ChEBI" id="CHEBI:18420"/>
    </cofactor>
</comment>
<evidence type="ECO:0000256" key="10">
    <source>
        <dbReference type="ARBA" id="ARBA00022723"/>
    </source>
</evidence>
<feature type="binding site" evidence="14 15">
    <location>
        <position position="23"/>
    </location>
    <ligand>
        <name>a divalent metal cation</name>
        <dbReference type="ChEBI" id="CHEBI:60240"/>
    </ligand>
</feature>
<organism evidence="18 19">
    <name type="scientific">Fodinicurvata halophila</name>
    <dbReference type="NCBI Taxonomy" id="1419723"/>
    <lineage>
        <taxon>Bacteria</taxon>
        <taxon>Pseudomonadati</taxon>
        <taxon>Pseudomonadota</taxon>
        <taxon>Alphaproteobacteria</taxon>
        <taxon>Rhodospirillales</taxon>
        <taxon>Rhodovibrionaceae</taxon>
        <taxon>Fodinicurvata</taxon>
    </lineage>
</organism>
<evidence type="ECO:0000256" key="4">
    <source>
        <dbReference type="ARBA" id="ARBA00004496"/>
    </source>
</evidence>
<dbReference type="PROSITE" id="PS51975">
    <property type="entry name" value="RNASE_H_2"/>
    <property type="match status" value="1"/>
</dbReference>
<gene>
    <name evidence="14" type="primary">rnhB</name>
    <name evidence="18" type="ORF">ACFOW6_03585</name>
</gene>
<dbReference type="InterPro" id="IPR036397">
    <property type="entry name" value="RNaseH_sf"/>
</dbReference>
<dbReference type="EC" id="3.1.26.4" evidence="6 14"/>
<dbReference type="InterPro" id="IPR001352">
    <property type="entry name" value="RNase_HII/HIII"/>
</dbReference>
<comment type="subcellular location">
    <subcellularLocation>
        <location evidence="4 14">Cytoplasm</location>
    </subcellularLocation>
</comment>
<evidence type="ECO:0000256" key="6">
    <source>
        <dbReference type="ARBA" id="ARBA00012180"/>
    </source>
</evidence>
<proteinExistence type="inferred from homology"/>
<feature type="binding site" evidence="14 15">
    <location>
        <position position="22"/>
    </location>
    <ligand>
        <name>a divalent metal cation</name>
        <dbReference type="ChEBI" id="CHEBI:60240"/>
    </ligand>
</feature>
<dbReference type="HAMAP" id="MF_00052_B">
    <property type="entry name" value="RNase_HII_B"/>
    <property type="match status" value="1"/>
</dbReference>